<dbReference type="Pfam" id="PF06983">
    <property type="entry name" value="3-dmu-9_3-mt"/>
    <property type="match status" value="1"/>
</dbReference>
<gene>
    <name evidence="2" type="ORF">DN820_10695</name>
</gene>
<dbReference type="EMBL" id="QLAG01000011">
    <property type="protein sequence ID" value="TLX63552.1"/>
    <property type="molecule type" value="Genomic_DNA"/>
</dbReference>
<protein>
    <submittedName>
        <fullName evidence="2">VOC family protein</fullName>
    </submittedName>
</protein>
<organism evidence="2 3">
    <name type="scientific">Stutzerimonas nosocomialis</name>
    <dbReference type="NCBI Taxonomy" id="1056496"/>
    <lineage>
        <taxon>Bacteria</taxon>
        <taxon>Pseudomonadati</taxon>
        <taxon>Pseudomonadota</taxon>
        <taxon>Gammaproteobacteria</taxon>
        <taxon>Pseudomonadales</taxon>
        <taxon>Pseudomonadaceae</taxon>
        <taxon>Stutzerimonas</taxon>
    </lineage>
</organism>
<dbReference type="PANTHER" id="PTHR33990:SF1">
    <property type="entry name" value="PROTEIN YJDN"/>
    <property type="match status" value="1"/>
</dbReference>
<comment type="caution">
    <text evidence="2">The sequence shown here is derived from an EMBL/GenBank/DDBJ whole genome shotgun (WGS) entry which is preliminary data.</text>
</comment>
<dbReference type="SUPFAM" id="SSF54593">
    <property type="entry name" value="Glyoxalase/Bleomycin resistance protein/Dihydroxybiphenyl dioxygenase"/>
    <property type="match status" value="1"/>
</dbReference>
<dbReference type="PANTHER" id="PTHR33990">
    <property type="entry name" value="PROTEIN YJDN-RELATED"/>
    <property type="match status" value="1"/>
</dbReference>
<keyword evidence="3" id="KW-1185">Reference proteome</keyword>
<dbReference type="Proteomes" id="UP000306753">
    <property type="component" value="Unassembled WGS sequence"/>
</dbReference>
<feature type="domain" description="PhnB-like" evidence="1">
    <location>
        <begin position="2"/>
        <end position="133"/>
    </location>
</feature>
<dbReference type="Gene3D" id="3.10.180.10">
    <property type="entry name" value="2,3-Dihydroxybiphenyl 1,2-Dioxygenase, domain 1"/>
    <property type="match status" value="1"/>
</dbReference>
<evidence type="ECO:0000313" key="3">
    <source>
        <dbReference type="Proteomes" id="UP000306753"/>
    </source>
</evidence>
<evidence type="ECO:0000313" key="2">
    <source>
        <dbReference type="EMBL" id="TLX63552.1"/>
    </source>
</evidence>
<reference evidence="2 3" key="1">
    <citation type="journal article" date="2017" name="Eur. J. Clin. Microbiol. Infect. Dis.">
        <title>Uncommonly isolated clinical Pseudomonas: identification and phylogenetic assignation.</title>
        <authorList>
            <person name="Mulet M."/>
            <person name="Gomila M."/>
            <person name="Ramirez A."/>
            <person name="Cardew S."/>
            <person name="Moore E.R."/>
            <person name="Lalucat J."/>
            <person name="Garcia-Valdes E."/>
        </authorList>
    </citation>
    <scope>NUCLEOTIDE SEQUENCE [LARGE SCALE GENOMIC DNA]</scope>
    <source>
        <strain evidence="2 3">SD129</strain>
    </source>
</reference>
<evidence type="ECO:0000259" key="1">
    <source>
        <dbReference type="Pfam" id="PF06983"/>
    </source>
</evidence>
<dbReference type="InterPro" id="IPR028973">
    <property type="entry name" value="PhnB-like"/>
</dbReference>
<proteinExistence type="predicted"/>
<dbReference type="AlphaFoldDB" id="A0A5R9QFG5"/>
<dbReference type="CDD" id="cd06588">
    <property type="entry name" value="PhnB_like"/>
    <property type="match status" value="1"/>
</dbReference>
<accession>A0A5R9QFG5</accession>
<dbReference type="RefSeq" id="WP_138411706.1">
    <property type="nucleotide sequence ID" value="NZ_QLAG01000011.1"/>
</dbReference>
<sequence length="138" mass="15379">MKISTYLFFEDQSRAALTFYQQVLGGELEAMMTFADVPESEGLDVPPAYRDRIMHGCLRLENHLLMASDSMPGQPYEGIRGCSITLSPDSMADGERLFAALAEGGRVEMPLAQTFWALRFGSLVDRFGVSWMINCETP</sequence>
<dbReference type="InterPro" id="IPR029068">
    <property type="entry name" value="Glyas_Bleomycin-R_OHBP_Dase"/>
</dbReference>
<name>A0A5R9QFG5_9GAMM</name>